<dbReference type="RefSeq" id="WP_145770223.1">
    <property type="nucleotide sequence ID" value="NZ_LR778301.1"/>
</dbReference>
<reference evidence="1 2" key="1">
    <citation type="submission" date="2020-03" db="EMBL/GenBank/DDBJ databases">
        <authorList>
            <consortium name="Genoscope - CEA"/>
            <person name="William W."/>
        </authorList>
    </citation>
    <scope>NUCLEOTIDE SEQUENCE [LARGE SCALE GENOMIC DNA]</scope>
    <source>
        <strain evidence="2">DSM 16959</strain>
    </source>
</reference>
<dbReference type="Pfam" id="PF13489">
    <property type="entry name" value="Methyltransf_23"/>
    <property type="match status" value="1"/>
</dbReference>
<proteinExistence type="predicted"/>
<dbReference type="OrthoDB" id="2548453at2"/>
<organism evidence="1 2">
    <name type="scientific">Denitratisoma oestradiolicum</name>
    <dbReference type="NCBI Taxonomy" id="311182"/>
    <lineage>
        <taxon>Bacteria</taxon>
        <taxon>Pseudomonadati</taxon>
        <taxon>Pseudomonadota</taxon>
        <taxon>Betaproteobacteria</taxon>
        <taxon>Nitrosomonadales</taxon>
        <taxon>Sterolibacteriaceae</taxon>
        <taxon>Denitratisoma</taxon>
    </lineage>
</organism>
<dbReference type="Proteomes" id="UP000515733">
    <property type="component" value="Chromosome"/>
</dbReference>
<dbReference type="EMBL" id="LR778301">
    <property type="protein sequence ID" value="CAB1367279.1"/>
    <property type="molecule type" value="Genomic_DNA"/>
</dbReference>
<keyword evidence="2" id="KW-1185">Reference proteome</keyword>
<dbReference type="CDD" id="cd02440">
    <property type="entry name" value="AdoMet_MTases"/>
    <property type="match status" value="1"/>
</dbReference>
<sequence length="277" mass="31613">MRQFIRQWTQGKAQEATIAEAPATVPVVELPGFANPVCQLVNTNQFLEPEFKRWACQELGWQFGFNRKLWEYAFILNAIDRYGRLDGRGLGFGVGREPIIPVMLRHGARLLVTDLSHEDAQRQGWATSEFDASIRDQLDFRFVNMNEIPADLRDFDFLWSCGSLEHIGSLEAGLAFIESSLDCLKPGGVAVHTTEFNFSSQEETRDAADICFYRDRDIESLVERVRRKGGEMTVNLARGDGPLDKHVDYPPYVYELSMRAWYEPYAITSVGLVIHKR</sequence>
<dbReference type="AlphaFoldDB" id="A0A6S6XWS4"/>
<evidence type="ECO:0000313" key="1">
    <source>
        <dbReference type="EMBL" id="CAB1367279.1"/>
    </source>
</evidence>
<accession>A0A6S6XWS4</accession>
<gene>
    <name evidence="1" type="ORF">DENOEST_0107</name>
</gene>
<evidence type="ECO:0000313" key="2">
    <source>
        <dbReference type="Proteomes" id="UP000515733"/>
    </source>
</evidence>
<name>A0A6S6XWS4_9PROT</name>
<dbReference type="Gene3D" id="3.40.50.150">
    <property type="entry name" value="Vaccinia Virus protein VP39"/>
    <property type="match status" value="1"/>
</dbReference>
<protein>
    <submittedName>
        <fullName evidence="1">Uncharacterized protein</fullName>
    </submittedName>
</protein>
<dbReference type="KEGG" id="doe:DENOEST_0107"/>
<dbReference type="SUPFAM" id="SSF53335">
    <property type="entry name" value="S-adenosyl-L-methionine-dependent methyltransferases"/>
    <property type="match status" value="1"/>
</dbReference>
<dbReference type="InterPro" id="IPR029063">
    <property type="entry name" value="SAM-dependent_MTases_sf"/>
</dbReference>